<dbReference type="InParanoid" id="G3I115"/>
<proteinExistence type="predicted"/>
<protein>
    <submittedName>
        <fullName evidence="2">Uncharacterized protein</fullName>
    </submittedName>
</protein>
<evidence type="ECO:0000256" key="1">
    <source>
        <dbReference type="SAM" id="MobiDB-lite"/>
    </source>
</evidence>
<dbReference type="AlphaFoldDB" id="G3I115"/>
<reference evidence="3" key="1">
    <citation type="journal article" date="2011" name="Nat. Biotechnol.">
        <title>The genomic sequence of the Chinese hamster ovary (CHO)-K1 cell line.</title>
        <authorList>
            <person name="Xu X."/>
            <person name="Nagarajan H."/>
            <person name="Lewis N.E."/>
            <person name="Pan S."/>
            <person name="Cai Z."/>
            <person name="Liu X."/>
            <person name="Chen W."/>
            <person name="Xie M."/>
            <person name="Wang W."/>
            <person name="Hammond S."/>
            <person name="Andersen M.R."/>
            <person name="Neff N."/>
            <person name="Passarelli B."/>
            <person name="Koh W."/>
            <person name="Fan H.C."/>
            <person name="Wang J."/>
            <person name="Gui Y."/>
            <person name="Lee K.H."/>
            <person name="Betenbaugh M.J."/>
            <person name="Quake S.R."/>
            <person name="Famili I."/>
            <person name="Palsson B.O."/>
            <person name="Wang J."/>
        </authorList>
    </citation>
    <scope>NUCLEOTIDE SEQUENCE [LARGE SCALE GENOMIC DNA]</scope>
    <source>
        <strain evidence="3">CHO K1 cell line</strain>
    </source>
</reference>
<organism evidence="2 3">
    <name type="scientific">Cricetulus griseus</name>
    <name type="common">Chinese hamster</name>
    <name type="synonym">Cricetulus barabensis griseus</name>
    <dbReference type="NCBI Taxonomy" id="10029"/>
    <lineage>
        <taxon>Eukaryota</taxon>
        <taxon>Metazoa</taxon>
        <taxon>Chordata</taxon>
        <taxon>Craniata</taxon>
        <taxon>Vertebrata</taxon>
        <taxon>Euteleostomi</taxon>
        <taxon>Mammalia</taxon>
        <taxon>Eutheria</taxon>
        <taxon>Euarchontoglires</taxon>
        <taxon>Glires</taxon>
        <taxon>Rodentia</taxon>
        <taxon>Myomorpha</taxon>
        <taxon>Muroidea</taxon>
        <taxon>Cricetidae</taxon>
        <taxon>Cricetinae</taxon>
        <taxon>Cricetulus</taxon>
    </lineage>
</organism>
<dbReference type="EMBL" id="JH001041">
    <property type="protein sequence ID" value="EGV94413.1"/>
    <property type="molecule type" value="Genomic_DNA"/>
</dbReference>
<feature type="compositionally biased region" description="Polar residues" evidence="1">
    <location>
        <begin position="41"/>
        <end position="60"/>
    </location>
</feature>
<accession>G3I115</accession>
<evidence type="ECO:0000313" key="2">
    <source>
        <dbReference type="EMBL" id="EGV94413.1"/>
    </source>
</evidence>
<name>G3I115_CRIGR</name>
<gene>
    <name evidence="2" type="ORF">I79_017058</name>
</gene>
<feature type="compositionally biased region" description="Basic residues" evidence="1">
    <location>
        <begin position="1"/>
        <end position="10"/>
    </location>
</feature>
<evidence type="ECO:0000313" key="3">
    <source>
        <dbReference type="Proteomes" id="UP000001075"/>
    </source>
</evidence>
<feature type="region of interest" description="Disordered" evidence="1">
    <location>
        <begin position="1"/>
        <end position="84"/>
    </location>
</feature>
<sequence length="84" mass="8977">MRLGRKKHHTASLAATRPEDIFVSPRGTESFRPDPPPGAFTTPSSVPQEPLQSYQVTPMAQGQRGGTAKHSKSRDPEAPGGRAA</sequence>
<dbReference type="Proteomes" id="UP000001075">
    <property type="component" value="Unassembled WGS sequence"/>
</dbReference>